<evidence type="ECO:0000256" key="4">
    <source>
        <dbReference type="ARBA" id="ARBA00023002"/>
    </source>
</evidence>
<feature type="binding site" evidence="5">
    <location>
        <position position="144"/>
    </location>
    <ligand>
        <name>Mo-molybdopterin</name>
        <dbReference type="ChEBI" id="CHEBI:71302"/>
    </ligand>
    <ligandPart>
        <name>Mo</name>
        <dbReference type="ChEBI" id="CHEBI:28685"/>
    </ligandPart>
</feature>
<evidence type="ECO:0000256" key="5">
    <source>
        <dbReference type="HAMAP-Rule" id="MF_01206"/>
    </source>
</evidence>
<dbReference type="InterPro" id="IPR006311">
    <property type="entry name" value="TAT_signal"/>
</dbReference>
<dbReference type="RefSeq" id="WP_091767176.1">
    <property type="nucleotide sequence ID" value="NZ_FNHG01000003.1"/>
</dbReference>
<comment type="similarity">
    <text evidence="5">Belongs to the MsrP family.</text>
</comment>
<evidence type="ECO:0000313" key="8">
    <source>
        <dbReference type="Proteomes" id="UP000199759"/>
    </source>
</evidence>
<feature type="binding site" evidence="5">
    <location>
        <position position="227"/>
    </location>
    <ligand>
        <name>Mo-molybdopterin</name>
        <dbReference type="ChEBI" id="CHEBI:71302"/>
    </ligand>
</feature>
<dbReference type="SUPFAM" id="SSF56524">
    <property type="entry name" value="Oxidoreductase molybdopterin-binding domain"/>
    <property type="match status" value="1"/>
</dbReference>
<dbReference type="InterPro" id="IPR000572">
    <property type="entry name" value="OxRdtase_Mopterin-bd_dom"/>
</dbReference>
<dbReference type="InterPro" id="IPR022867">
    <property type="entry name" value="MsrP"/>
</dbReference>
<feature type="binding site" evidence="5">
    <location>
        <position position="86"/>
    </location>
    <ligand>
        <name>Mo-molybdopterin</name>
        <dbReference type="ChEBI" id="CHEBI:71302"/>
    </ligand>
</feature>
<keyword evidence="2 5" id="KW-0479">Metal-binding</keyword>
<keyword evidence="4 5" id="KW-0560">Oxidoreductase</keyword>
<evidence type="ECO:0000256" key="1">
    <source>
        <dbReference type="ARBA" id="ARBA00022505"/>
    </source>
</evidence>
<name>A0A1G9P278_9PROT</name>
<accession>A0A1G9P278</accession>
<comment type="function">
    <text evidence="5">Part of the MsrPQ system that repairs oxidized periplasmic proteins containing methionine sulfoxide residues (Met-O), using respiratory chain electrons. Thus protects these proteins from oxidative-stress damage caused by reactive species of oxygen and chlorine generated by the host defense mechanisms. MsrPQ is essential for the maintenance of envelope integrity under bleach stress, rescuing a wide series of structurally unrelated periplasmic proteins from methionine oxidation. The catalytic subunit MsrP is non-stereospecific, being able to reduce both (R-) and (S-) diastereoisomers of methionine sulfoxide.</text>
</comment>
<feature type="domain" description="Oxidoreductase molybdopterin-binding" evidence="6">
    <location>
        <begin position="106"/>
        <end position="261"/>
    </location>
</feature>
<keyword evidence="8" id="KW-1185">Reference proteome</keyword>
<evidence type="ECO:0000256" key="2">
    <source>
        <dbReference type="ARBA" id="ARBA00022723"/>
    </source>
</evidence>
<organism evidence="7 8">
    <name type="scientific">Maricaulis salignorans</name>
    <dbReference type="NCBI Taxonomy" id="144026"/>
    <lineage>
        <taxon>Bacteria</taxon>
        <taxon>Pseudomonadati</taxon>
        <taxon>Pseudomonadota</taxon>
        <taxon>Alphaproteobacteria</taxon>
        <taxon>Maricaulales</taxon>
        <taxon>Maricaulaceae</taxon>
        <taxon>Maricaulis</taxon>
    </lineage>
</organism>
<comment type="subunit">
    <text evidence="5">Heterodimer of a catalytic subunit (MsrP) and a heme-binding subunit (MsrQ).</text>
</comment>
<dbReference type="PANTHER" id="PTHR43032">
    <property type="entry name" value="PROTEIN-METHIONINE-SULFOXIDE REDUCTASE"/>
    <property type="match status" value="1"/>
</dbReference>
<dbReference type="GO" id="GO:0016672">
    <property type="term" value="F:oxidoreductase activity, acting on a sulfur group of donors, quinone or similar compound as acceptor"/>
    <property type="evidence" value="ECO:0007669"/>
    <property type="project" value="UniProtKB-UniRule"/>
</dbReference>
<dbReference type="InterPro" id="IPR036374">
    <property type="entry name" value="OxRdtase_Mopterin-bd_sf"/>
</dbReference>
<dbReference type="EC" id="1.8.5.-" evidence="5"/>
<sequence length="325" mass="36294">MLIKKPHRWQLPERAVTSKADFLNRRQIMATVGALGLAGLAGCGAAEESVAQAGTGRPLSGALPFRATDYQVADESTPYEAVTGYNNFYEFGVGKDDPARYASAMTTDPWSIEIEGHATRTGRFALEDVVDFSALEERIYRLRCVEAWSMVIPWIGIPLGAVLRQFEPTSDARYVQFITYQDAGEMRGTRSAVLDWPYKEGLRMDEAMNELAFLAVGLYGEVLPNQNGAPIRLVVPWKYGYKSIKSIVKIRFVSDEPETSWKRSAPREYGFYSNVNPNRAHPRWSQASERVIGAGPFARRETEMFNGYGPEVAGLYAGMDLIENH</sequence>
<evidence type="ECO:0000256" key="3">
    <source>
        <dbReference type="ARBA" id="ARBA00022729"/>
    </source>
</evidence>
<dbReference type="AlphaFoldDB" id="A0A1G9P278"/>
<dbReference type="NCBIfam" id="NF003767">
    <property type="entry name" value="PRK05363.1"/>
    <property type="match status" value="1"/>
</dbReference>
<dbReference type="Gene3D" id="3.90.420.10">
    <property type="entry name" value="Oxidoreductase, molybdopterin-binding domain"/>
    <property type="match status" value="1"/>
</dbReference>
<feature type="binding site" evidence="5">
    <location>
        <begin position="89"/>
        <end position="90"/>
    </location>
    <ligand>
        <name>Mo-molybdopterin</name>
        <dbReference type="ChEBI" id="CHEBI:71302"/>
    </ligand>
</feature>
<proteinExistence type="inferred from homology"/>
<gene>
    <name evidence="5" type="primary">msrP</name>
    <name evidence="7" type="ORF">SAMN04488568_10387</name>
</gene>
<comment type="PTM">
    <text evidence="5">Predicted to be exported by the Tat system. The position of the signal peptide cleavage has not been experimentally proven.</text>
</comment>
<dbReference type="Proteomes" id="UP000199759">
    <property type="component" value="Unassembled WGS sequence"/>
</dbReference>
<protein>
    <recommendedName>
        <fullName evidence="5">Protein-methionine-sulfoxide reductase catalytic subunit MsrP</fullName>
        <ecNumber evidence="5">1.8.5.-</ecNumber>
    </recommendedName>
</protein>
<dbReference type="Pfam" id="PF00174">
    <property type="entry name" value="Oxidored_molyb"/>
    <property type="match status" value="1"/>
</dbReference>
<comment type="catalytic activity">
    <reaction evidence="5">
        <text>L-methionyl-[protein] + a quinone + H2O = L-methionyl-(S)-S-oxide-[protein] + a quinol</text>
        <dbReference type="Rhea" id="RHEA:51292"/>
        <dbReference type="Rhea" id="RHEA-COMP:12313"/>
        <dbReference type="Rhea" id="RHEA-COMP:12315"/>
        <dbReference type="ChEBI" id="CHEBI:15377"/>
        <dbReference type="ChEBI" id="CHEBI:16044"/>
        <dbReference type="ChEBI" id="CHEBI:24646"/>
        <dbReference type="ChEBI" id="CHEBI:44120"/>
        <dbReference type="ChEBI" id="CHEBI:132124"/>
    </reaction>
</comment>
<keyword evidence="3 5" id="KW-0732">Signal</keyword>
<evidence type="ECO:0000259" key="6">
    <source>
        <dbReference type="Pfam" id="PF00174"/>
    </source>
</evidence>
<dbReference type="HAMAP" id="MF_01206">
    <property type="entry name" value="MsrP"/>
    <property type="match status" value="1"/>
</dbReference>
<reference evidence="7 8" key="1">
    <citation type="submission" date="2016-10" db="EMBL/GenBank/DDBJ databases">
        <authorList>
            <person name="de Groot N.N."/>
        </authorList>
    </citation>
    <scope>NUCLEOTIDE SEQUENCE [LARGE SCALE GENOMIC DNA]</scope>
    <source>
        <strain evidence="7 8">DSM 16077</strain>
    </source>
</reference>
<dbReference type="OrthoDB" id="9795587at2"/>
<comment type="cofactor">
    <cofactor evidence="5">
        <name>Mo-molybdopterin</name>
        <dbReference type="ChEBI" id="CHEBI:71302"/>
    </cofactor>
    <text evidence="5">Binds 1 Mo-molybdopterin (Mo-MPT) cofactor per subunit.</text>
</comment>
<dbReference type="PANTHER" id="PTHR43032:SF3">
    <property type="entry name" value="PROTEIN-METHIONINE-SULFOXIDE REDUCTASE CATALYTIC SUBUNIT MSRP"/>
    <property type="match status" value="1"/>
</dbReference>
<evidence type="ECO:0000313" key="7">
    <source>
        <dbReference type="EMBL" id="SDL93002.1"/>
    </source>
</evidence>
<dbReference type="GO" id="GO:0030091">
    <property type="term" value="P:protein repair"/>
    <property type="evidence" value="ECO:0007669"/>
    <property type="project" value="UniProtKB-UniRule"/>
</dbReference>
<dbReference type="GO" id="GO:0043546">
    <property type="term" value="F:molybdopterin cofactor binding"/>
    <property type="evidence" value="ECO:0007669"/>
    <property type="project" value="UniProtKB-UniRule"/>
</dbReference>
<dbReference type="GO" id="GO:0046872">
    <property type="term" value="F:metal ion binding"/>
    <property type="evidence" value="ECO:0007669"/>
    <property type="project" value="UniProtKB-KW"/>
</dbReference>
<dbReference type="STRING" id="144026.SAMN04488568_10387"/>
<dbReference type="EMBL" id="FNHG01000003">
    <property type="protein sequence ID" value="SDL93002.1"/>
    <property type="molecule type" value="Genomic_DNA"/>
</dbReference>
<feature type="binding site" evidence="5">
    <location>
        <position position="232"/>
    </location>
    <ligand>
        <name>Mo-molybdopterin</name>
        <dbReference type="ChEBI" id="CHEBI:71302"/>
    </ligand>
</feature>
<feature type="binding site" evidence="5">
    <location>
        <begin position="243"/>
        <end position="245"/>
    </location>
    <ligand>
        <name>Mo-molybdopterin</name>
        <dbReference type="ChEBI" id="CHEBI:71302"/>
    </ligand>
</feature>
<dbReference type="PROSITE" id="PS51318">
    <property type="entry name" value="TAT"/>
    <property type="match status" value="1"/>
</dbReference>
<feature type="binding site" evidence="5">
    <location>
        <position position="179"/>
    </location>
    <ligand>
        <name>Mo-molybdopterin</name>
        <dbReference type="ChEBI" id="CHEBI:71302"/>
    </ligand>
</feature>
<keyword evidence="1 5" id="KW-0500">Molybdenum</keyword>
<comment type="catalytic activity">
    <reaction evidence="5">
        <text>L-methionyl-[protein] + a quinone + H2O = L-methionyl-(R)-S-oxide-[protein] + a quinol</text>
        <dbReference type="Rhea" id="RHEA:51296"/>
        <dbReference type="Rhea" id="RHEA-COMP:12313"/>
        <dbReference type="Rhea" id="RHEA-COMP:12314"/>
        <dbReference type="ChEBI" id="CHEBI:15377"/>
        <dbReference type="ChEBI" id="CHEBI:16044"/>
        <dbReference type="ChEBI" id="CHEBI:24646"/>
        <dbReference type="ChEBI" id="CHEBI:45764"/>
        <dbReference type="ChEBI" id="CHEBI:132124"/>
    </reaction>
</comment>